<keyword evidence="3" id="KW-1185">Reference proteome</keyword>
<accession>A0ABR1JCJ8</accession>
<feature type="compositionally biased region" description="Polar residues" evidence="1">
    <location>
        <begin position="1"/>
        <end position="17"/>
    </location>
</feature>
<name>A0ABR1JCJ8_9AGAR</name>
<evidence type="ECO:0000313" key="3">
    <source>
        <dbReference type="Proteomes" id="UP001498398"/>
    </source>
</evidence>
<evidence type="ECO:0000256" key="1">
    <source>
        <dbReference type="SAM" id="MobiDB-lite"/>
    </source>
</evidence>
<organism evidence="2 3">
    <name type="scientific">Marasmiellus scandens</name>
    <dbReference type="NCBI Taxonomy" id="2682957"/>
    <lineage>
        <taxon>Eukaryota</taxon>
        <taxon>Fungi</taxon>
        <taxon>Dikarya</taxon>
        <taxon>Basidiomycota</taxon>
        <taxon>Agaricomycotina</taxon>
        <taxon>Agaricomycetes</taxon>
        <taxon>Agaricomycetidae</taxon>
        <taxon>Agaricales</taxon>
        <taxon>Marasmiineae</taxon>
        <taxon>Omphalotaceae</taxon>
        <taxon>Marasmiellus</taxon>
    </lineage>
</organism>
<reference evidence="2 3" key="1">
    <citation type="submission" date="2024-01" db="EMBL/GenBank/DDBJ databases">
        <title>A draft genome for the cacao thread blight pathogen Marasmiellus scandens.</title>
        <authorList>
            <person name="Baruah I.K."/>
            <person name="Leung J."/>
            <person name="Bukari Y."/>
            <person name="Amoako-Attah I."/>
            <person name="Meinhardt L.W."/>
            <person name="Bailey B.A."/>
            <person name="Cohen S.P."/>
        </authorList>
    </citation>
    <scope>NUCLEOTIDE SEQUENCE [LARGE SCALE GENOMIC DNA]</scope>
    <source>
        <strain evidence="2 3">GH-19</strain>
    </source>
</reference>
<proteinExistence type="predicted"/>
<sequence>MSTLRISNVPPRTTDSFSAKVGTSGWPADVPLGLGHKREFEQLHHRENQLPHPPVVQNAHYPKRQRLDDQAQRMPAQVDPRKVWINHRRSILNLKIKPLHTGSPSWLLKLSTQNLYGKLVCKLCYLISRVIDGKTINPETSVVFLAPHYLRRLVDSGLADLSHNNSLALFEAMFRWFMLSLNFASIWLDEERLHTMTMTSWMRIDLKTYRTMERQAYIPLEHNLAILAAD</sequence>
<dbReference type="Proteomes" id="UP001498398">
    <property type="component" value="Unassembled WGS sequence"/>
</dbReference>
<gene>
    <name evidence="2" type="ORF">VKT23_012148</name>
</gene>
<comment type="caution">
    <text evidence="2">The sequence shown here is derived from an EMBL/GenBank/DDBJ whole genome shotgun (WGS) entry which is preliminary data.</text>
</comment>
<dbReference type="EMBL" id="JBANRG010000028">
    <property type="protein sequence ID" value="KAK7452747.1"/>
    <property type="molecule type" value="Genomic_DNA"/>
</dbReference>
<protein>
    <submittedName>
        <fullName evidence="2">Uncharacterized protein</fullName>
    </submittedName>
</protein>
<feature type="region of interest" description="Disordered" evidence="1">
    <location>
        <begin position="1"/>
        <end position="20"/>
    </location>
</feature>
<evidence type="ECO:0000313" key="2">
    <source>
        <dbReference type="EMBL" id="KAK7452747.1"/>
    </source>
</evidence>